<dbReference type="AlphaFoldDB" id="A0A0R2HYZ9"/>
<feature type="binding site" evidence="3">
    <location>
        <position position="104"/>
    </location>
    <ligand>
        <name>substrate</name>
    </ligand>
</feature>
<dbReference type="SMART" id="SM00855">
    <property type="entry name" value="PGAM"/>
    <property type="match status" value="1"/>
</dbReference>
<feature type="active site" description="Proton donor/acceptor" evidence="2">
    <location>
        <position position="131"/>
    </location>
</feature>
<evidence type="ECO:0000256" key="1">
    <source>
        <dbReference type="ARBA" id="ARBA00022801"/>
    </source>
</evidence>
<feature type="binding site" evidence="3">
    <location>
        <begin position="54"/>
        <end position="61"/>
    </location>
    <ligand>
        <name>substrate</name>
    </ligand>
</feature>
<dbReference type="CDD" id="cd07067">
    <property type="entry name" value="HP_PGM_like"/>
    <property type="match status" value="1"/>
</dbReference>
<dbReference type="GO" id="GO:0005829">
    <property type="term" value="C:cytosol"/>
    <property type="evidence" value="ECO:0007669"/>
    <property type="project" value="TreeGrafter"/>
</dbReference>
<feature type="active site" description="Tele-phosphohistidine intermediate" evidence="2">
    <location>
        <position position="55"/>
    </location>
</feature>
<accession>A0A0R2HYZ9</accession>
<evidence type="ECO:0000256" key="3">
    <source>
        <dbReference type="PIRSR" id="PIRSR613078-2"/>
    </source>
</evidence>
<feature type="site" description="Transition state stabilizer" evidence="4">
    <location>
        <position position="219"/>
    </location>
</feature>
<keyword evidence="1" id="KW-0378">Hydrolase</keyword>
<dbReference type="InterPro" id="IPR051695">
    <property type="entry name" value="Phosphoglycerate_Mutase"/>
</dbReference>
<proteinExistence type="predicted"/>
<dbReference type="EMBL" id="JQBS01000003">
    <property type="protein sequence ID" value="KRN57662.1"/>
    <property type="molecule type" value="Genomic_DNA"/>
</dbReference>
<sequence>MKRRKKQMNKLIKAMVIGVGISLMIVGSGHEASGKKETKKEASNDGKVTFYIARHGKTLFNTMDRVQGWSDTPLTEQGREVAKDLGRGLKDIKFKSAYSSDLERARETAQLVLATNGQKKLAITPKKTLREACYGKFEGDFNENMKKAMAEYYGYETLDNNPLGKEMFEKGADAVSALDTEYHMGEDAKTIKERMQTTLKQMAKKEVKNGGGNVLVVGHGMSINIMVSDMTDKYTGEGLKNASVTKIIYNNGKFKVESIGDTSYFEKGKKE</sequence>
<dbReference type="SUPFAM" id="SSF53254">
    <property type="entry name" value="Phosphoglycerate mutase-like"/>
    <property type="match status" value="1"/>
</dbReference>
<feature type="binding site" evidence="3">
    <location>
        <begin position="131"/>
        <end position="134"/>
    </location>
    <ligand>
        <name>substrate</name>
    </ligand>
</feature>
<dbReference type="Pfam" id="PF00300">
    <property type="entry name" value="His_Phos_1"/>
    <property type="match status" value="1"/>
</dbReference>
<evidence type="ECO:0000313" key="6">
    <source>
        <dbReference type="Proteomes" id="UP000051658"/>
    </source>
</evidence>
<gene>
    <name evidence="5" type="ORF">IV74_GL001610</name>
</gene>
<dbReference type="GO" id="GO:0004331">
    <property type="term" value="F:fructose-2,6-bisphosphate 2-phosphatase activity"/>
    <property type="evidence" value="ECO:0007669"/>
    <property type="project" value="TreeGrafter"/>
</dbReference>
<dbReference type="InterPro" id="IPR029033">
    <property type="entry name" value="His_PPase_superfam"/>
</dbReference>
<comment type="caution">
    <text evidence="5">The sequence shown here is derived from an EMBL/GenBank/DDBJ whole genome shotgun (WGS) entry which is preliminary data.</text>
</comment>
<dbReference type="PANTHER" id="PTHR46517">
    <property type="entry name" value="FRUCTOSE-2,6-BISPHOSPHATASE TIGAR"/>
    <property type="match status" value="1"/>
</dbReference>
<organism evidence="5 6">
    <name type="scientific">Carnobacterium divergens DSM 20623</name>
    <dbReference type="NCBI Taxonomy" id="1449336"/>
    <lineage>
        <taxon>Bacteria</taxon>
        <taxon>Bacillati</taxon>
        <taxon>Bacillota</taxon>
        <taxon>Bacilli</taxon>
        <taxon>Lactobacillales</taxon>
        <taxon>Carnobacteriaceae</taxon>
        <taxon>Carnobacterium</taxon>
    </lineage>
</organism>
<name>A0A0R2HYZ9_CARDV</name>
<reference evidence="5 6" key="1">
    <citation type="journal article" date="2015" name="Genome Announc.">
        <title>Expanding the biotechnology potential of lactobacilli through comparative genomics of 213 strains and associated genera.</title>
        <authorList>
            <person name="Sun Z."/>
            <person name="Harris H.M."/>
            <person name="McCann A."/>
            <person name="Guo C."/>
            <person name="Argimon S."/>
            <person name="Zhang W."/>
            <person name="Yang X."/>
            <person name="Jeffery I.B."/>
            <person name="Cooney J.C."/>
            <person name="Kagawa T.F."/>
            <person name="Liu W."/>
            <person name="Song Y."/>
            <person name="Salvetti E."/>
            <person name="Wrobel A."/>
            <person name="Rasinkangas P."/>
            <person name="Parkhill J."/>
            <person name="Rea M.C."/>
            <person name="O'Sullivan O."/>
            <person name="Ritari J."/>
            <person name="Douillard F.P."/>
            <person name="Paul Ross R."/>
            <person name="Yang R."/>
            <person name="Briner A.E."/>
            <person name="Felis G.E."/>
            <person name="de Vos W.M."/>
            <person name="Barrangou R."/>
            <person name="Klaenhammer T.R."/>
            <person name="Caufield P.W."/>
            <person name="Cui Y."/>
            <person name="Zhang H."/>
            <person name="O'Toole P.W."/>
        </authorList>
    </citation>
    <scope>NUCLEOTIDE SEQUENCE [LARGE SCALE GENOMIC DNA]</scope>
    <source>
        <strain evidence="5 6">DSM 20623</strain>
    </source>
</reference>
<dbReference type="eggNOG" id="COG0406">
    <property type="taxonomic scope" value="Bacteria"/>
</dbReference>
<dbReference type="GO" id="GO:0045820">
    <property type="term" value="P:negative regulation of glycolytic process"/>
    <property type="evidence" value="ECO:0007669"/>
    <property type="project" value="TreeGrafter"/>
</dbReference>
<evidence type="ECO:0000313" key="5">
    <source>
        <dbReference type="EMBL" id="KRN57662.1"/>
    </source>
</evidence>
<protein>
    <submittedName>
        <fullName evidence="5">Phosphoglycerate mutase</fullName>
    </submittedName>
</protein>
<keyword evidence="6" id="KW-1185">Reference proteome</keyword>
<dbReference type="PANTHER" id="PTHR46517:SF1">
    <property type="entry name" value="FRUCTOSE-2,6-BISPHOSPHATASE TIGAR"/>
    <property type="match status" value="1"/>
</dbReference>
<dbReference type="Gene3D" id="3.40.50.1240">
    <property type="entry name" value="Phosphoglycerate mutase-like"/>
    <property type="match status" value="1"/>
</dbReference>
<dbReference type="GO" id="GO:0043456">
    <property type="term" value="P:regulation of pentose-phosphate shunt"/>
    <property type="evidence" value="ECO:0007669"/>
    <property type="project" value="TreeGrafter"/>
</dbReference>
<dbReference type="InterPro" id="IPR013078">
    <property type="entry name" value="His_Pase_superF_clade-1"/>
</dbReference>
<dbReference type="PATRIC" id="fig|1449336.4.peg.1642"/>
<evidence type="ECO:0000256" key="4">
    <source>
        <dbReference type="PIRSR" id="PIRSR613078-3"/>
    </source>
</evidence>
<dbReference type="Proteomes" id="UP000051658">
    <property type="component" value="Unassembled WGS sequence"/>
</dbReference>
<evidence type="ECO:0000256" key="2">
    <source>
        <dbReference type="PIRSR" id="PIRSR613078-1"/>
    </source>
</evidence>